<evidence type="ECO:0000256" key="13">
    <source>
        <dbReference type="ARBA" id="ARBA00023306"/>
    </source>
</evidence>
<feature type="binding site" evidence="14">
    <location>
        <begin position="644"/>
        <end position="651"/>
    </location>
    <ligand>
        <name>ATP</name>
        <dbReference type="ChEBI" id="CHEBI:30616"/>
    </ligand>
</feature>
<feature type="region of interest" description="Disordered" evidence="15">
    <location>
        <begin position="968"/>
        <end position="989"/>
    </location>
</feature>
<dbReference type="STRING" id="1190603.A1OO_05210"/>
<protein>
    <recommendedName>
        <fullName evidence="3">DNA translocase FtsK</fullName>
    </recommendedName>
</protein>
<keyword evidence="6 16" id="KW-0812">Transmembrane</keyword>
<gene>
    <name evidence="18" type="ORF">BCT23_18205</name>
</gene>
<dbReference type="Pfam" id="PF17854">
    <property type="entry name" value="FtsK_alpha"/>
    <property type="match status" value="1"/>
</dbReference>
<dbReference type="GO" id="GO:0007059">
    <property type="term" value="P:chromosome segregation"/>
    <property type="evidence" value="ECO:0007669"/>
    <property type="project" value="UniProtKB-KW"/>
</dbReference>
<dbReference type="Gene3D" id="1.10.10.10">
    <property type="entry name" value="Winged helix-like DNA-binding domain superfamily/Winged helix DNA-binding domain"/>
    <property type="match status" value="1"/>
</dbReference>
<keyword evidence="12 16" id="KW-0472">Membrane</keyword>
<accession>A0A2N7L9E0</accession>
<dbReference type="GO" id="GO:0005524">
    <property type="term" value="F:ATP binding"/>
    <property type="evidence" value="ECO:0007669"/>
    <property type="project" value="UniProtKB-UniRule"/>
</dbReference>
<dbReference type="PROSITE" id="PS50901">
    <property type="entry name" value="FTSK"/>
    <property type="match status" value="1"/>
</dbReference>
<feature type="transmembrane region" description="Helical" evidence="16">
    <location>
        <begin position="167"/>
        <end position="188"/>
    </location>
</feature>
<keyword evidence="7 14" id="KW-0547">Nucleotide-binding</keyword>
<dbReference type="RefSeq" id="WP_102391151.1">
    <property type="nucleotide sequence ID" value="NZ_MDAL01000024.1"/>
</dbReference>
<dbReference type="SMART" id="SM00843">
    <property type="entry name" value="Ftsk_gamma"/>
    <property type="match status" value="1"/>
</dbReference>
<dbReference type="CDD" id="cd01127">
    <property type="entry name" value="TrwB_TraG_TraD_VirD4"/>
    <property type="match status" value="1"/>
</dbReference>
<dbReference type="Pfam" id="PF01580">
    <property type="entry name" value="FtsK_SpoIIIE"/>
    <property type="match status" value="1"/>
</dbReference>
<dbReference type="PANTHER" id="PTHR22683">
    <property type="entry name" value="SPORULATION PROTEIN RELATED"/>
    <property type="match status" value="1"/>
</dbReference>
<dbReference type="Pfam" id="PF13491">
    <property type="entry name" value="FtsK_4TM"/>
    <property type="match status" value="1"/>
</dbReference>
<evidence type="ECO:0000313" key="18">
    <source>
        <dbReference type="EMBL" id="PMN91042.1"/>
    </source>
</evidence>
<evidence type="ECO:0000256" key="10">
    <source>
        <dbReference type="ARBA" id="ARBA00022989"/>
    </source>
</evidence>
<evidence type="ECO:0000256" key="14">
    <source>
        <dbReference type="PROSITE-ProRule" id="PRU00289"/>
    </source>
</evidence>
<feature type="region of interest" description="Disordered" evidence="15">
    <location>
        <begin position="350"/>
        <end position="376"/>
    </location>
</feature>
<dbReference type="SUPFAM" id="SSF46785">
    <property type="entry name" value="Winged helix' DNA-binding domain"/>
    <property type="match status" value="1"/>
</dbReference>
<evidence type="ECO:0000256" key="9">
    <source>
        <dbReference type="ARBA" id="ARBA00022840"/>
    </source>
</evidence>
<dbReference type="Gene3D" id="3.30.980.40">
    <property type="match status" value="1"/>
</dbReference>
<evidence type="ECO:0000256" key="6">
    <source>
        <dbReference type="ARBA" id="ARBA00022692"/>
    </source>
</evidence>
<sequence>MEFSLRQEHKQTETPRRLNGRQRLKETALILALLSAVFILVSLLSYDSADPSWSQTAWDGPVQNAAGTFGAWVADTFFFSLGTLAYPLPLLLVLGGWVFFRRRGESEPLNYTILATRILGVVLLFLTSCGLADLNFDDFWYFSSGGVVGDVLSGIALPLFNILGTTLVFLFLWAAGFTLFTGISWLTIVDTLGEKTLFAATWVVNRARGDKPQMLGSTVDTSENVELSDADKDDPLFVQHTKTDGRELADLTALNKVQRVESQEGAPAPIIHATPTTSLSPVSPIPVTAAIAATVSGAALAGESAERKEPTISFDDAQLEDDILLSPSSSVVEQRPVSDDSVLGDSAASFEMNDRDEPPFDIDENEGFTPNLAPSVDAVPQSVSQNAALNDALEQDDDGVRATKESANGESVDAQTEWEVVEESQSEAEAREIAIGNTDGLSELDRAQAQSVIPDEEDPFLETIREAQKNAAGATHPFLIKDEPNLPKPAEPLPTLDLLDPARKTATRASDEELQYQARLIETRLEDYKIKVTVKGIFPGPVITRFELELAPGVKVSRIMGLSKDIARSLSTSAVRVVDVIPGKPYIGLELPNTSRETVFMSEVVASERFQTSKSPLSVVLGKDIAGEAVVTDLAKAPHMLVAGTTGSGKSVGVNVMIVSMLYKAGPEDVRFIMIDPKMLELSVYEGIPHLLTEVVTDMKDAGNALRWCVAEMERRYKLMSALGVRNIGGFNDKVKEANDANHPIPDPLWKPGDSMDETAPVLEKLPYIVVIVDEFADLMMVVGKKVEELIARLAQKARAAGIHLVLATQRPSVDVITGLIKANIPTRMAFTVSTKTDSRTILDQGGAESLLGMGDMLFMPNGSNHPARVHGAFVNDDEVHRVVSNWKARGKPQYITDITNGDQGSEGLLPGEAAEGADGDELDQLFDQVVEFVTESRRASVSGVQRRFKIGYNRAARIVEQLEVQGIVSPPGHNSNREVLAPPPPSRD</sequence>
<dbReference type="EMBL" id="MDAL01000024">
    <property type="protein sequence ID" value="PMN91042.1"/>
    <property type="molecule type" value="Genomic_DNA"/>
</dbReference>
<keyword evidence="11" id="KW-0238">DNA-binding</keyword>
<feature type="transmembrane region" description="Helical" evidence="16">
    <location>
        <begin position="139"/>
        <end position="160"/>
    </location>
</feature>
<evidence type="ECO:0000256" key="8">
    <source>
        <dbReference type="ARBA" id="ARBA00022829"/>
    </source>
</evidence>
<dbReference type="InterPro" id="IPR002543">
    <property type="entry name" value="FtsK_dom"/>
</dbReference>
<feature type="transmembrane region" description="Helical" evidence="16">
    <location>
        <begin position="77"/>
        <end position="100"/>
    </location>
</feature>
<dbReference type="Proteomes" id="UP000235387">
    <property type="component" value="Unassembled WGS sequence"/>
</dbReference>
<dbReference type="InterPro" id="IPR041027">
    <property type="entry name" value="FtsK_alpha"/>
</dbReference>
<evidence type="ECO:0000256" key="4">
    <source>
        <dbReference type="ARBA" id="ARBA00022475"/>
    </source>
</evidence>
<dbReference type="InterPro" id="IPR027417">
    <property type="entry name" value="P-loop_NTPase"/>
</dbReference>
<dbReference type="AlphaFoldDB" id="A0A2N7L9E0"/>
<dbReference type="Gene3D" id="3.40.50.300">
    <property type="entry name" value="P-loop containing nucleotide triphosphate hydrolases"/>
    <property type="match status" value="1"/>
</dbReference>
<dbReference type="Pfam" id="PF09397">
    <property type="entry name" value="FtsK_gamma"/>
    <property type="match status" value="1"/>
</dbReference>
<feature type="transmembrane region" description="Helical" evidence="16">
    <location>
        <begin position="27"/>
        <end position="46"/>
    </location>
</feature>
<keyword evidence="13" id="KW-0131">Cell cycle</keyword>
<dbReference type="InterPro" id="IPR050206">
    <property type="entry name" value="FtsK/SpoIIIE/SftA"/>
</dbReference>
<comment type="subcellular location">
    <subcellularLocation>
        <location evidence="1">Cell membrane</location>
        <topology evidence="1">Multi-pass membrane protein</topology>
    </subcellularLocation>
</comment>
<comment type="caution">
    <text evidence="18">The sequence shown here is derived from an EMBL/GenBank/DDBJ whole genome shotgun (WGS) entry which is preliminary data.</text>
</comment>
<keyword evidence="8" id="KW-0159">Chromosome partition</keyword>
<evidence type="ECO:0000256" key="15">
    <source>
        <dbReference type="SAM" id="MobiDB-lite"/>
    </source>
</evidence>
<keyword evidence="10 16" id="KW-1133">Transmembrane helix</keyword>
<reference evidence="19" key="1">
    <citation type="submission" date="2016-07" db="EMBL/GenBank/DDBJ databases">
        <title>Nontailed viruses are major unrecognized killers of bacteria in the ocean.</title>
        <authorList>
            <person name="Kauffman K."/>
            <person name="Hussain F."/>
            <person name="Yang J."/>
            <person name="Arevalo P."/>
            <person name="Brown J."/>
            <person name="Cutler M."/>
            <person name="Kelly L."/>
            <person name="Polz M.F."/>
        </authorList>
    </citation>
    <scope>NUCLEOTIDE SEQUENCE [LARGE SCALE GENOMIC DNA]</scope>
    <source>
        <strain evidence="19">10N.261.45.A10</strain>
    </source>
</reference>
<organism evidence="18 19">
    <name type="scientific">Enterovibrio norvegicus</name>
    <dbReference type="NCBI Taxonomy" id="188144"/>
    <lineage>
        <taxon>Bacteria</taxon>
        <taxon>Pseudomonadati</taxon>
        <taxon>Pseudomonadota</taxon>
        <taxon>Gammaproteobacteria</taxon>
        <taxon>Vibrionales</taxon>
        <taxon>Vibrionaceae</taxon>
        <taxon>Enterovibrio</taxon>
    </lineage>
</organism>
<dbReference type="InterPro" id="IPR018541">
    <property type="entry name" value="Ftsk_gamma"/>
</dbReference>
<evidence type="ECO:0000256" key="7">
    <source>
        <dbReference type="ARBA" id="ARBA00022741"/>
    </source>
</evidence>
<dbReference type="GO" id="GO:0051301">
    <property type="term" value="P:cell division"/>
    <property type="evidence" value="ECO:0007669"/>
    <property type="project" value="UniProtKB-KW"/>
</dbReference>
<dbReference type="PANTHER" id="PTHR22683:SF41">
    <property type="entry name" value="DNA TRANSLOCASE FTSK"/>
    <property type="match status" value="1"/>
</dbReference>
<evidence type="ECO:0000313" key="19">
    <source>
        <dbReference type="Proteomes" id="UP000235387"/>
    </source>
</evidence>
<dbReference type="FunFam" id="3.40.50.300:FF:000209">
    <property type="entry name" value="Cell division protein FtsK"/>
    <property type="match status" value="1"/>
</dbReference>
<evidence type="ECO:0000256" key="12">
    <source>
        <dbReference type="ARBA" id="ARBA00023136"/>
    </source>
</evidence>
<evidence type="ECO:0000256" key="11">
    <source>
        <dbReference type="ARBA" id="ARBA00023125"/>
    </source>
</evidence>
<dbReference type="GO" id="GO:0005886">
    <property type="term" value="C:plasma membrane"/>
    <property type="evidence" value="ECO:0007669"/>
    <property type="project" value="UniProtKB-SubCell"/>
</dbReference>
<feature type="domain" description="FtsK" evidence="17">
    <location>
        <begin position="627"/>
        <end position="840"/>
    </location>
</feature>
<proteinExistence type="inferred from homology"/>
<keyword evidence="5 18" id="KW-0132">Cell division</keyword>
<evidence type="ECO:0000256" key="5">
    <source>
        <dbReference type="ARBA" id="ARBA00022618"/>
    </source>
</evidence>
<evidence type="ECO:0000256" key="1">
    <source>
        <dbReference type="ARBA" id="ARBA00004651"/>
    </source>
</evidence>
<dbReference type="CDD" id="cd03493">
    <property type="entry name" value="SQR_QFR_TM"/>
    <property type="match status" value="1"/>
</dbReference>
<evidence type="ECO:0000256" key="2">
    <source>
        <dbReference type="ARBA" id="ARBA00006474"/>
    </source>
</evidence>
<comment type="similarity">
    <text evidence="2">Belongs to the FtsK/SpoIIIE/SftA family.</text>
</comment>
<dbReference type="InterPro" id="IPR036390">
    <property type="entry name" value="WH_DNA-bd_sf"/>
</dbReference>
<dbReference type="GO" id="GO:0003677">
    <property type="term" value="F:DNA binding"/>
    <property type="evidence" value="ECO:0007669"/>
    <property type="project" value="UniProtKB-KW"/>
</dbReference>
<name>A0A2N7L9E0_9GAMM</name>
<evidence type="ECO:0000256" key="16">
    <source>
        <dbReference type="SAM" id="Phobius"/>
    </source>
</evidence>
<keyword evidence="9 14" id="KW-0067">ATP-binding</keyword>
<feature type="transmembrane region" description="Helical" evidence="16">
    <location>
        <begin position="112"/>
        <end position="133"/>
    </location>
</feature>
<evidence type="ECO:0000256" key="3">
    <source>
        <dbReference type="ARBA" id="ARBA00020887"/>
    </source>
</evidence>
<keyword evidence="4" id="KW-1003">Cell membrane</keyword>
<dbReference type="InterPro" id="IPR036388">
    <property type="entry name" value="WH-like_DNA-bd_sf"/>
</dbReference>
<dbReference type="InterPro" id="IPR025199">
    <property type="entry name" value="FtsK_4TM"/>
</dbReference>
<evidence type="ECO:0000259" key="17">
    <source>
        <dbReference type="PROSITE" id="PS50901"/>
    </source>
</evidence>
<dbReference type="SUPFAM" id="SSF52540">
    <property type="entry name" value="P-loop containing nucleoside triphosphate hydrolases"/>
    <property type="match status" value="1"/>
</dbReference>